<sequence>LPFKPAAFDLIHQRDASLTLPFTKWQPLLREFQRMLKPGGWIELAEADSLLRSVGPAGERVNAWMLLAAGRRGIDMAVPRDLAVMCKDVGFVDIKLQRYATPVGDWGGTPGMYLAAGYRETLVGIKGWLVREKATTDQDFEHVMSQWEEELRQARTKTVYVV</sequence>
<dbReference type="InterPro" id="IPR029063">
    <property type="entry name" value="SAM-dependent_MTases_sf"/>
</dbReference>
<dbReference type="AlphaFoldDB" id="A0A4P9Y4F5"/>
<evidence type="ECO:0000313" key="1">
    <source>
        <dbReference type="EMBL" id="RKP13856.1"/>
    </source>
</evidence>
<proteinExistence type="predicted"/>
<feature type="non-terminal residue" evidence="1">
    <location>
        <position position="162"/>
    </location>
</feature>
<dbReference type="OrthoDB" id="2013972at2759"/>
<dbReference type="Proteomes" id="UP000267251">
    <property type="component" value="Unassembled WGS sequence"/>
</dbReference>
<dbReference type="EMBL" id="KZ987931">
    <property type="protein sequence ID" value="RKP13856.1"/>
    <property type="molecule type" value="Genomic_DNA"/>
</dbReference>
<protein>
    <recommendedName>
        <fullName evidence="3">Methyltransferase type 11 domain-containing protein</fullName>
    </recommendedName>
</protein>
<accession>A0A4P9Y4F5</accession>
<evidence type="ECO:0008006" key="3">
    <source>
        <dbReference type="Google" id="ProtNLM"/>
    </source>
</evidence>
<gene>
    <name evidence="1" type="ORF">BJ684DRAFT_5126</name>
</gene>
<dbReference type="Pfam" id="PF13489">
    <property type="entry name" value="Methyltransf_23"/>
    <property type="match status" value="1"/>
</dbReference>
<organism evidence="1 2">
    <name type="scientific">Piptocephalis cylindrospora</name>
    <dbReference type="NCBI Taxonomy" id="1907219"/>
    <lineage>
        <taxon>Eukaryota</taxon>
        <taxon>Fungi</taxon>
        <taxon>Fungi incertae sedis</taxon>
        <taxon>Zoopagomycota</taxon>
        <taxon>Zoopagomycotina</taxon>
        <taxon>Zoopagomycetes</taxon>
        <taxon>Zoopagales</taxon>
        <taxon>Piptocephalidaceae</taxon>
        <taxon>Piptocephalis</taxon>
    </lineage>
</organism>
<feature type="non-terminal residue" evidence="1">
    <location>
        <position position="1"/>
    </location>
</feature>
<reference evidence="2" key="1">
    <citation type="journal article" date="2018" name="Nat. Microbiol.">
        <title>Leveraging single-cell genomics to expand the fungal tree of life.</title>
        <authorList>
            <person name="Ahrendt S.R."/>
            <person name="Quandt C.A."/>
            <person name="Ciobanu D."/>
            <person name="Clum A."/>
            <person name="Salamov A."/>
            <person name="Andreopoulos B."/>
            <person name="Cheng J.F."/>
            <person name="Woyke T."/>
            <person name="Pelin A."/>
            <person name="Henrissat B."/>
            <person name="Reynolds N.K."/>
            <person name="Benny G.L."/>
            <person name="Smith M.E."/>
            <person name="James T.Y."/>
            <person name="Grigoriev I.V."/>
        </authorList>
    </citation>
    <scope>NUCLEOTIDE SEQUENCE [LARGE SCALE GENOMIC DNA]</scope>
</reference>
<evidence type="ECO:0000313" key="2">
    <source>
        <dbReference type="Proteomes" id="UP000267251"/>
    </source>
</evidence>
<dbReference type="SUPFAM" id="SSF53335">
    <property type="entry name" value="S-adenosyl-L-methionine-dependent methyltransferases"/>
    <property type="match status" value="1"/>
</dbReference>
<dbReference type="Gene3D" id="3.40.50.150">
    <property type="entry name" value="Vaccinia Virus protein VP39"/>
    <property type="match status" value="1"/>
</dbReference>
<keyword evidence="2" id="KW-1185">Reference proteome</keyword>
<name>A0A4P9Y4F5_9FUNG</name>